<evidence type="ECO:0000256" key="1">
    <source>
        <dbReference type="SAM" id="Phobius"/>
    </source>
</evidence>
<evidence type="ECO:0000313" key="2">
    <source>
        <dbReference type="EMBL" id="TKW62016.1"/>
    </source>
</evidence>
<keyword evidence="1" id="KW-1133">Transmembrane helix</keyword>
<dbReference type="PANTHER" id="PTHR37314:SF4">
    <property type="entry name" value="UPF0700 TRANSMEMBRANE PROTEIN YOAK"/>
    <property type="match status" value="1"/>
</dbReference>
<gene>
    <name evidence="2" type="ORF">DI628_05185</name>
</gene>
<feature type="transmembrane region" description="Helical" evidence="1">
    <location>
        <begin position="221"/>
        <end position="238"/>
    </location>
</feature>
<sequence>MRHLTHHVRTPMADARLGLLLAFIAGGINAGGALAIGRYTSHMTGFLSTLADEVTVGRAEIAWIAVLALVSFFAGTILAAVLVNYSRQTRPHRQWALPLFLEGLLIAAFGIYGTCLPQSLQYPAMGMMLLCGIMGLQNATITKIAPSPIRTTHVTGMFTDLGIEVGRWLFAKLWPLVRQETSVLPLPDANIAKARALAGLISSFFIGGLVGAFGFSFAGLGFAFPFAAILVALTWPTVRTKAEIA</sequence>
<organism evidence="2 3">
    <name type="scientific">Blastochloris viridis</name>
    <name type="common">Rhodopseudomonas viridis</name>
    <dbReference type="NCBI Taxonomy" id="1079"/>
    <lineage>
        <taxon>Bacteria</taxon>
        <taxon>Pseudomonadati</taxon>
        <taxon>Pseudomonadota</taxon>
        <taxon>Alphaproteobacteria</taxon>
        <taxon>Hyphomicrobiales</taxon>
        <taxon>Blastochloridaceae</taxon>
        <taxon>Blastochloris</taxon>
    </lineage>
</organism>
<proteinExistence type="predicted"/>
<keyword evidence="1" id="KW-0812">Transmembrane</keyword>
<reference evidence="2 3" key="1">
    <citation type="journal article" date="2017" name="Nat. Commun.">
        <title>In situ click chemistry generation of cyclooxygenase-2 inhibitors.</title>
        <authorList>
            <person name="Bhardwaj A."/>
            <person name="Kaur J."/>
            <person name="Wuest M."/>
            <person name="Wuest F."/>
        </authorList>
    </citation>
    <scope>NUCLEOTIDE SEQUENCE [LARGE SCALE GENOMIC DNA]</scope>
    <source>
        <strain evidence="2">S2_018_000_R2_106</strain>
    </source>
</reference>
<dbReference type="InterPro" id="IPR010699">
    <property type="entry name" value="DUF1275"/>
</dbReference>
<dbReference type="PANTHER" id="PTHR37314">
    <property type="entry name" value="SLR0142 PROTEIN"/>
    <property type="match status" value="1"/>
</dbReference>
<dbReference type="AlphaFoldDB" id="A0A6N4R646"/>
<dbReference type="Proteomes" id="UP000320948">
    <property type="component" value="Unassembled WGS sequence"/>
</dbReference>
<accession>A0A6N4R646</accession>
<protein>
    <submittedName>
        <fullName evidence="2">DUF1275 domain-containing protein</fullName>
    </submittedName>
</protein>
<feature type="transmembrane region" description="Helical" evidence="1">
    <location>
        <begin position="61"/>
        <end position="83"/>
    </location>
</feature>
<feature type="transmembrane region" description="Helical" evidence="1">
    <location>
        <begin position="95"/>
        <end position="114"/>
    </location>
</feature>
<name>A0A6N4R646_BLAVI</name>
<dbReference type="EMBL" id="VAFM01000001">
    <property type="protein sequence ID" value="TKW62016.1"/>
    <property type="molecule type" value="Genomic_DNA"/>
</dbReference>
<evidence type="ECO:0000313" key="3">
    <source>
        <dbReference type="Proteomes" id="UP000320948"/>
    </source>
</evidence>
<comment type="caution">
    <text evidence="2">The sequence shown here is derived from an EMBL/GenBank/DDBJ whole genome shotgun (WGS) entry which is preliminary data.</text>
</comment>
<dbReference type="Pfam" id="PF06912">
    <property type="entry name" value="DUF1275"/>
    <property type="match status" value="1"/>
</dbReference>
<keyword evidence="1" id="KW-0472">Membrane</keyword>